<protein>
    <submittedName>
        <fullName evidence="1">Uncharacterized protein</fullName>
    </submittedName>
</protein>
<gene>
    <name evidence="1" type="ORF">BDN72DRAFT_405962</name>
</gene>
<keyword evidence="2" id="KW-1185">Reference proteome</keyword>
<reference evidence="1 2" key="1">
    <citation type="journal article" date="2019" name="Nat. Ecol. Evol.">
        <title>Megaphylogeny resolves global patterns of mushroom evolution.</title>
        <authorList>
            <person name="Varga T."/>
            <person name="Krizsan K."/>
            <person name="Foldi C."/>
            <person name="Dima B."/>
            <person name="Sanchez-Garcia M."/>
            <person name="Sanchez-Ramirez S."/>
            <person name="Szollosi G.J."/>
            <person name="Szarkandi J.G."/>
            <person name="Papp V."/>
            <person name="Albert L."/>
            <person name="Andreopoulos W."/>
            <person name="Angelini C."/>
            <person name="Antonin V."/>
            <person name="Barry K.W."/>
            <person name="Bougher N.L."/>
            <person name="Buchanan P."/>
            <person name="Buyck B."/>
            <person name="Bense V."/>
            <person name="Catcheside P."/>
            <person name="Chovatia M."/>
            <person name="Cooper J."/>
            <person name="Damon W."/>
            <person name="Desjardin D."/>
            <person name="Finy P."/>
            <person name="Geml J."/>
            <person name="Haridas S."/>
            <person name="Hughes K."/>
            <person name="Justo A."/>
            <person name="Karasinski D."/>
            <person name="Kautmanova I."/>
            <person name="Kiss B."/>
            <person name="Kocsube S."/>
            <person name="Kotiranta H."/>
            <person name="LaButti K.M."/>
            <person name="Lechner B.E."/>
            <person name="Liimatainen K."/>
            <person name="Lipzen A."/>
            <person name="Lukacs Z."/>
            <person name="Mihaltcheva S."/>
            <person name="Morgado L.N."/>
            <person name="Niskanen T."/>
            <person name="Noordeloos M.E."/>
            <person name="Ohm R.A."/>
            <person name="Ortiz-Santana B."/>
            <person name="Ovrebo C."/>
            <person name="Racz N."/>
            <person name="Riley R."/>
            <person name="Savchenko A."/>
            <person name="Shiryaev A."/>
            <person name="Soop K."/>
            <person name="Spirin V."/>
            <person name="Szebenyi C."/>
            <person name="Tomsovsky M."/>
            <person name="Tulloss R.E."/>
            <person name="Uehling J."/>
            <person name="Grigoriev I.V."/>
            <person name="Vagvolgyi C."/>
            <person name="Papp T."/>
            <person name="Martin F.M."/>
            <person name="Miettinen O."/>
            <person name="Hibbett D.S."/>
            <person name="Nagy L.G."/>
        </authorList>
    </citation>
    <scope>NUCLEOTIDE SEQUENCE [LARGE SCALE GENOMIC DNA]</scope>
    <source>
        <strain evidence="1 2">NL-1719</strain>
    </source>
</reference>
<name>A0ACD3A924_9AGAR</name>
<proteinExistence type="predicted"/>
<accession>A0ACD3A924</accession>
<sequence length="131" mass="15334">MRDICSWCRQCRPQSKLKKCIRCLDIRYCSRKCQKKAWVNGHKKTCMPHPEAENFLDKRVLKSDKAFARWVDTWRSILLQYAVFALDLANHPFGYNMTKVVIIWIAEPGDPPRGSVATQPLRHGMDSIRAW</sequence>
<evidence type="ECO:0000313" key="2">
    <source>
        <dbReference type="Proteomes" id="UP000308600"/>
    </source>
</evidence>
<dbReference type="Proteomes" id="UP000308600">
    <property type="component" value="Unassembled WGS sequence"/>
</dbReference>
<evidence type="ECO:0000313" key="1">
    <source>
        <dbReference type="EMBL" id="TFK62097.1"/>
    </source>
</evidence>
<dbReference type="EMBL" id="ML208605">
    <property type="protein sequence ID" value="TFK62097.1"/>
    <property type="molecule type" value="Genomic_DNA"/>
</dbReference>
<organism evidence="1 2">
    <name type="scientific">Pluteus cervinus</name>
    <dbReference type="NCBI Taxonomy" id="181527"/>
    <lineage>
        <taxon>Eukaryota</taxon>
        <taxon>Fungi</taxon>
        <taxon>Dikarya</taxon>
        <taxon>Basidiomycota</taxon>
        <taxon>Agaricomycotina</taxon>
        <taxon>Agaricomycetes</taxon>
        <taxon>Agaricomycetidae</taxon>
        <taxon>Agaricales</taxon>
        <taxon>Pluteineae</taxon>
        <taxon>Pluteaceae</taxon>
        <taxon>Pluteus</taxon>
    </lineage>
</organism>